<dbReference type="EMBL" id="NVGE01000007">
    <property type="protein sequence ID" value="PFZ32573.1"/>
    <property type="molecule type" value="Genomic_DNA"/>
</dbReference>
<proteinExistence type="predicted"/>
<dbReference type="EMBL" id="NUUI01000004">
    <property type="protein sequence ID" value="PHG24581.1"/>
    <property type="molecule type" value="Genomic_DNA"/>
</dbReference>
<evidence type="ECO:0000313" key="7">
    <source>
        <dbReference type="EMBL" id="PFZ32573.1"/>
    </source>
</evidence>
<evidence type="ECO:0000313" key="6">
    <source>
        <dbReference type="EMBL" id="PEM57329.1"/>
    </source>
</evidence>
<evidence type="ECO:0000313" key="15">
    <source>
        <dbReference type="EMBL" id="SDD06305.1"/>
    </source>
</evidence>
<evidence type="ECO:0000313" key="26">
    <source>
        <dbReference type="Proteomes" id="UP000220435"/>
    </source>
</evidence>
<evidence type="ECO:0000313" key="11">
    <source>
        <dbReference type="EMBL" id="PHG65049.1"/>
    </source>
</evidence>
<dbReference type="InterPro" id="IPR005585">
    <property type="entry name" value="DUF327"/>
</dbReference>
<accession>A0A2C9YKJ3</accession>
<dbReference type="eggNOG" id="COG1728">
    <property type="taxonomic scope" value="Bacteria"/>
</dbReference>
<evidence type="ECO:0000313" key="33">
    <source>
        <dbReference type="Proteomes" id="UP000239236"/>
    </source>
</evidence>
<reference evidence="5 26" key="10">
    <citation type="submission" date="2017-09" db="EMBL/GenBank/DDBJ databases">
        <title>Large-scale bioinformatics analysis of Bacillus genomes uncovers conserved roles of natural products in bacterial physiology.</title>
        <authorList>
            <consortium name="Agbiome Team Llc"/>
            <person name="Bleich R.M."/>
            <person name="Kirk G.J."/>
            <person name="Santa Maria K.C."/>
            <person name="Allen S.E."/>
            <person name="Farag S."/>
            <person name="Shank E.A."/>
            <person name="Bowers A."/>
        </authorList>
    </citation>
    <scope>NUCLEOTIDE SEQUENCE [LARGE SCALE GENOMIC DNA]</scope>
    <source>
        <strain evidence="5 26">AFS000414</strain>
    </source>
</reference>
<dbReference type="Proteomes" id="UP001178303">
    <property type="component" value="Chromosome"/>
</dbReference>
<protein>
    <submittedName>
        <fullName evidence="3">DUF327 domain-containing protein</fullName>
    </submittedName>
    <submittedName>
        <fullName evidence="16">DUF327 family protein</fullName>
    </submittedName>
    <submittedName>
        <fullName evidence="1">UDP-N-acetylenolpyruvoylglucosamine reductase</fullName>
        <ecNumber evidence="1">1.3.1.98</ecNumber>
    </submittedName>
    <submittedName>
        <fullName evidence="18">YaaR family protein</fullName>
    </submittedName>
</protein>
<evidence type="ECO:0000313" key="35">
    <source>
        <dbReference type="Proteomes" id="UP000306037"/>
    </source>
</evidence>
<evidence type="ECO:0000313" key="34">
    <source>
        <dbReference type="Proteomes" id="UP000305222"/>
    </source>
</evidence>
<dbReference type="EMBL" id="NFDE01000048">
    <property type="protein sequence ID" value="OTX89137.1"/>
    <property type="molecule type" value="Genomic_DNA"/>
</dbReference>
<dbReference type="Pfam" id="PF03885">
    <property type="entry name" value="DUF327"/>
    <property type="match status" value="1"/>
</dbReference>
<dbReference type="EMBL" id="LCYN01000031">
    <property type="protein sequence ID" value="KKZ92147.1"/>
    <property type="molecule type" value="Genomic_DNA"/>
</dbReference>
<dbReference type="GeneID" id="301201154"/>
<dbReference type="RefSeq" id="WP_000946323.1">
    <property type="nucleotide sequence ID" value="NZ_CABMIE010000029.1"/>
</dbReference>
<evidence type="ECO:0000313" key="14">
    <source>
        <dbReference type="EMBL" id="SCC14419.1"/>
    </source>
</evidence>
<dbReference type="EC" id="1.3.1.98" evidence="1"/>
<sequence length="154" mass="17669">MLRSISHNPILSHIPPATQMPKEANVRTGLAFSDNLHADPKKDKLLEQMEAFVDNIGEIKEKIEMELTLDNVMEYKNTVKSFLNFYVDNVLQYKDVMSRHPRYGYSQKMTIVKQAEMGLNELEDVMNLINTKTGHLEMLNQIGEIHGLIVNLVL</sequence>
<accession>A0A063CI59</accession>
<evidence type="ECO:0000313" key="22">
    <source>
        <dbReference type="Proteomes" id="UP000195728"/>
    </source>
</evidence>
<evidence type="ECO:0000313" key="9">
    <source>
        <dbReference type="EMBL" id="PHD60060.1"/>
    </source>
</evidence>
<keyword evidence="33" id="KW-1185">Reference proteome</keyword>
<dbReference type="SMR" id="A0A063CI59"/>
<dbReference type="Proteomes" id="UP000305222">
    <property type="component" value="Unassembled WGS sequence"/>
</dbReference>
<dbReference type="EMBL" id="FMBE01000013">
    <property type="protein sequence ID" value="SCC14419.1"/>
    <property type="molecule type" value="Genomic_DNA"/>
</dbReference>
<name>A0A063CI59_9BACI</name>
<evidence type="ECO:0000313" key="32">
    <source>
        <dbReference type="Proteomes" id="UP000225062"/>
    </source>
</evidence>
<dbReference type="Gene3D" id="1.20.120.490">
    <property type="entry name" value="Hypothetical protein TM1646-like domain"/>
    <property type="match status" value="1"/>
</dbReference>
<dbReference type="Proteomes" id="UP000183507">
    <property type="component" value="Unassembled WGS sequence"/>
</dbReference>
<reference evidence="14" key="4">
    <citation type="submission" date="2016-08" db="EMBL/GenBank/DDBJ databases">
        <authorList>
            <person name="Seilhamer J.J."/>
        </authorList>
    </citation>
    <scope>NUCLEOTIDE SEQUENCE [LARGE SCALE GENOMIC DNA]</scope>
    <source>
        <strain evidence="14">INRA Bc05-F1</strain>
    </source>
</reference>
<dbReference type="Proteomes" id="UP000035350">
    <property type="component" value="Unassembled WGS sequence"/>
</dbReference>
<dbReference type="Proteomes" id="UP000196052">
    <property type="component" value="Unassembled WGS sequence"/>
</dbReference>
<evidence type="ECO:0000313" key="24">
    <source>
        <dbReference type="Proteomes" id="UP000220045"/>
    </source>
</evidence>
<evidence type="ECO:0000313" key="10">
    <source>
        <dbReference type="EMBL" id="PHG24581.1"/>
    </source>
</evidence>
<accession>A0A150DR61</accession>
<dbReference type="EMBL" id="NUUQ01000004">
    <property type="protein sequence ID" value="PHG65049.1"/>
    <property type="molecule type" value="Genomic_DNA"/>
</dbReference>
<evidence type="ECO:0000313" key="5">
    <source>
        <dbReference type="EMBL" id="PEK26505.1"/>
    </source>
</evidence>
<dbReference type="EMBL" id="FMBG01000011">
    <property type="protein sequence ID" value="SCC10944.1"/>
    <property type="molecule type" value="Genomic_DNA"/>
</dbReference>
<reference evidence="22 23" key="5">
    <citation type="submission" date="2016-08" db="EMBL/GenBank/DDBJ databases">
        <authorList>
            <person name="Loux V."/>
            <person name="Rue O."/>
        </authorList>
    </citation>
    <scope>NUCLEOTIDE SEQUENCE [LARGE SCALE GENOMIC DNA]</scope>
    <source>
        <strain evidence="23">INRA Bc05-F1</strain>
        <strain evidence="13 22">WSBC_10311</strain>
    </source>
</reference>
<dbReference type="EMBL" id="SZON01000348">
    <property type="protein sequence ID" value="TKI96503.1"/>
    <property type="molecule type" value="Genomic_DNA"/>
</dbReference>
<dbReference type="EMBL" id="NUFG01000004">
    <property type="protein sequence ID" value="PEK26505.1"/>
    <property type="molecule type" value="Genomic_DNA"/>
</dbReference>
<dbReference type="Proteomes" id="UP000223472">
    <property type="component" value="Unassembled WGS sequence"/>
</dbReference>
<dbReference type="Proteomes" id="UP000222503">
    <property type="component" value="Unassembled WGS sequence"/>
</dbReference>
<reference evidence="24 25" key="9">
    <citation type="submission" date="2017-09" db="EMBL/GenBank/DDBJ databases">
        <title>Large-scale bioinformatics analysis of Bacillus genomes uncovers conserved roles of natural products in bacterial physiology.</title>
        <authorList>
            <consortium name="Agbiome Team Llc"/>
            <person name="Bleich R.M."/>
            <person name="Grubbs K.J."/>
            <person name="Santa Maria K.C."/>
            <person name="Allen S.E."/>
            <person name="Farag S."/>
            <person name="Shank E.A."/>
            <person name="Bowers A."/>
        </authorList>
    </citation>
    <scope>NUCLEOTIDE SEQUENCE [LARGE SCALE GENOMIC DNA]</scope>
    <source>
        <strain evidence="4 24">AFS004017</strain>
        <strain evidence="6 27">AFS010764</strain>
        <strain evidence="11 28">AFS029838</strain>
        <strain evidence="10 32">AFS032503</strain>
        <strain evidence="9 30">AFS044295</strain>
        <strain evidence="8 31">AFS065610</strain>
        <strain evidence="7 29">AFS080080</strain>
        <strain evidence="3 25">AFS098222</strain>
    </source>
</reference>
<dbReference type="InterPro" id="IPR024042">
    <property type="entry name" value="TM1646-like_dom_sf"/>
</dbReference>
<reference evidence="1" key="3">
    <citation type="submission" date="2015-04" db="EMBL/GenBank/DDBJ databases">
        <authorList>
            <person name="Syromyatnikov M.Y."/>
            <person name="Popov V.N."/>
        </authorList>
    </citation>
    <scope>NUCLEOTIDE SEQUENCE</scope>
    <source>
        <strain evidence="1">B4147</strain>
    </source>
</reference>
<evidence type="ECO:0000313" key="4">
    <source>
        <dbReference type="EMBL" id="PEJ10762.1"/>
    </source>
</evidence>
<reference evidence="34 35" key="12">
    <citation type="journal article" date="2019" name="Environ. Microbiol.">
        <title>An active ?-lactamase is a part of an orchestrated cell wall stress resistance network of Bacillus subtilis and related rhizosphere species.</title>
        <authorList>
            <person name="Bucher T."/>
            <person name="Keren-Paz A."/>
            <person name="Hausser J."/>
            <person name="Olender T."/>
            <person name="Cytryn E."/>
            <person name="Kolodkin-Gal I."/>
        </authorList>
    </citation>
    <scope>NUCLEOTIDE SEQUENCE [LARGE SCALE GENOMIC DNA]</scope>
    <source>
        <strain evidence="17 34">I5</strain>
        <strain evidence="16 35">I71</strain>
    </source>
</reference>
<reference evidence="20" key="7">
    <citation type="submission" date="2016-10" db="EMBL/GenBank/DDBJ databases">
        <authorList>
            <person name="Varghese N."/>
        </authorList>
    </citation>
    <scope>NUCLEOTIDE SEQUENCE [LARGE SCALE GENOMIC DNA]</scope>
    <source>
        <strain evidence="20">KPR-7A</strain>
    </source>
</reference>
<dbReference type="PATRIC" id="fig|1396.419.peg.4555"/>
<reference evidence="2 21" key="6">
    <citation type="submission" date="2016-10" db="EMBL/GenBank/DDBJ databases">
        <title>Comparative genomics of Bacillus thuringiensis reveals a path to pathogens against multiple invertebrate hosts.</title>
        <authorList>
            <person name="Zheng J."/>
            <person name="Gao Q."/>
            <person name="Liu H."/>
            <person name="Peng D."/>
            <person name="Ruan L."/>
            <person name="Sun M."/>
        </authorList>
    </citation>
    <scope>NUCLEOTIDE SEQUENCE [LARGE SCALE GENOMIC DNA]</scope>
    <source>
        <strain evidence="2">BGSC 4BK1</strain>
    </source>
</reference>
<evidence type="ECO:0000313" key="2">
    <source>
        <dbReference type="EMBL" id="OTX89137.1"/>
    </source>
</evidence>
<evidence type="ECO:0000313" key="1">
    <source>
        <dbReference type="EMBL" id="KKZ92147.1"/>
    </source>
</evidence>
<dbReference type="Proteomes" id="UP000220111">
    <property type="component" value="Unassembled WGS sequence"/>
</dbReference>
<dbReference type="EMBL" id="NUEL01000006">
    <property type="protein sequence ID" value="PEJ10762.1"/>
    <property type="molecule type" value="Genomic_DNA"/>
</dbReference>
<keyword evidence="1" id="KW-0560">Oxidoreductase</keyword>
<dbReference type="SUPFAM" id="SSF158397">
    <property type="entry name" value="TM1646-like"/>
    <property type="match status" value="1"/>
</dbReference>
<dbReference type="Proteomes" id="UP000223311">
    <property type="component" value="Unassembled WGS sequence"/>
</dbReference>
<evidence type="ECO:0000313" key="30">
    <source>
        <dbReference type="Proteomes" id="UP000223364"/>
    </source>
</evidence>
<dbReference type="EMBL" id="FMZR01000004">
    <property type="protein sequence ID" value="SDD06305.1"/>
    <property type="molecule type" value="Genomic_DNA"/>
</dbReference>
<dbReference type="EMBL" id="NUDL01000022">
    <property type="protein sequence ID" value="PEM57329.1"/>
    <property type="molecule type" value="Genomic_DNA"/>
</dbReference>
<dbReference type="AlphaFoldDB" id="A0A063CI59"/>
<evidence type="ECO:0000313" key="3">
    <source>
        <dbReference type="EMBL" id="PDY38261.1"/>
    </source>
</evidence>
<evidence type="ECO:0000313" key="23">
    <source>
        <dbReference type="Proteomes" id="UP000196052"/>
    </source>
</evidence>
<reference evidence="12 33" key="11">
    <citation type="submission" date="2018-03" db="EMBL/GenBank/DDBJ databases">
        <title>Genotypic and phenotypic analysis of antagonistic Bacillus spp. isolated from rhizosphere soil of plants in Tibet.</title>
        <authorList>
            <person name="Borriss R."/>
            <person name="Lasch P."/>
            <person name="Wu L."/>
            <person name="Wu H."/>
            <person name="Gao X."/>
        </authorList>
    </citation>
    <scope>NUCLEOTIDE SEQUENCE [LARGE SCALE GENOMIC DNA]</scope>
    <source>
        <strain evidence="12 33">NMSW16</strain>
    </source>
</reference>
<evidence type="ECO:0000313" key="29">
    <source>
        <dbReference type="Proteomes" id="UP000223311"/>
    </source>
</evidence>
<dbReference type="Proteomes" id="UP000306037">
    <property type="component" value="Unassembled WGS sequence"/>
</dbReference>
<evidence type="ECO:0000313" key="17">
    <source>
        <dbReference type="EMBL" id="TKI96503.1"/>
    </source>
</evidence>
<dbReference type="Proteomes" id="UP000239236">
    <property type="component" value="Unassembled WGS sequence"/>
</dbReference>
<evidence type="ECO:0000313" key="28">
    <source>
        <dbReference type="Proteomes" id="UP000222503"/>
    </source>
</evidence>
<accession>J9AZL9</accession>
<dbReference type="Proteomes" id="UP000195728">
    <property type="component" value="Unassembled WGS sequence"/>
</dbReference>
<dbReference type="Proteomes" id="UP000223364">
    <property type="component" value="Unassembled WGS sequence"/>
</dbReference>
<dbReference type="Proteomes" id="UP000194945">
    <property type="component" value="Unassembled WGS sequence"/>
</dbReference>
<evidence type="ECO:0000313" key="21">
    <source>
        <dbReference type="Proteomes" id="UP000194945"/>
    </source>
</evidence>
<evidence type="ECO:0000313" key="19">
    <source>
        <dbReference type="Proteomes" id="UP000035350"/>
    </source>
</evidence>
<evidence type="ECO:0000313" key="13">
    <source>
        <dbReference type="EMBL" id="SCC10944.1"/>
    </source>
</evidence>
<evidence type="ECO:0000313" key="16">
    <source>
        <dbReference type="EMBL" id="TKH15498.1"/>
    </source>
</evidence>
<evidence type="ECO:0000313" key="8">
    <source>
        <dbReference type="EMBL" id="PGD36789.1"/>
    </source>
</evidence>
<evidence type="ECO:0000313" key="12">
    <source>
        <dbReference type="EMBL" id="PRT43209.1"/>
    </source>
</evidence>
<organism evidence="1 19">
    <name type="scientific">Bacillus wiedmannii</name>
    <dbReference type="NCBI Taxonomy" id="1890302"/>
    <lineage>
        <taxon>Bacteria</taxon>
        <taxon>Bacillati</taxon>
        <taxon>Bacillota</taxon>
        <taxon>Bacilli</taxon>
        <taxon>Bacillales</taxon>
        <taxon>Bacillaceae</taxon>
        <taxon>Bacillus</taxon>
        <taxon>Bacillus cereus group</taxon>
    </lineage>
</organism>
<dbReference type="EMBL" id="SZOM01000112">
    <property type="protein sequence ID" value="TKH15498.1"/>
    <property type="molecule type" value="Genomic_DNA"/>
</dbReference>
<gene>
    <name evidence="1" type="ORF">B4147_1383</name>
    <name evidence="14" type="ORF">BC05F1_01736</name>
    <name evidence="13" type="ORF">BC10311_01616</name>
    <name evidence="2" type="ORF">BK730_14530</name>
    <name evidence="12" type="ORF">C6357_04505</name>
    <name evidence="6" type="ORF">CN611_08715</name>
    <name evidence="4" type="ORF">CN684_03220</name>
    <name evidence="5" type="ORF">CN694_06745</name>
    <name evidence="9" type="ORF">COF57_12640</name>
    <name evidence="11" type="ORF">COI65_04680</name>
    <name evidence="10" type="ORF">COI74_01845</name>
    <name evidence="7" type="ORF">COL66_08225</name>
    <name evidence="8" type="ORF">COM27_09900</name>
    <name evidence="3" type="ORF">COO17_21300</name>
    <name evidence="16" type="ORF">FC694_15160</name>
    <name evidence="17" type="ORF">FC699_10235</name>
    <name evidence="18" type="ORF">QNH45_08275</name>
    <name evidence="15" type="ORF">SAMN04487767_104251</name>
</gene>
<dbReference type="Proteomes" id="UP000220621">
    <property type="component" value="Unassembled WGS sequence"/>
</dbReference>
<dbReference type="EMBL" id="CP126099">
    <property type="protein sequence ID" value="WHY30761.1"/>
    <property type="molecule type" value="Genomic_DNA"/>
</dbReference>
<dbReference type="EMBL" id="NVIY01000014">
    <property type="protein sequence ID" value="PGD36789.1"/>
    <property type="molecule type" value="Genomic_DNA"/>
</dbReference>
<reference evidence="18" key="13">
    <citation type="submission" date="2023-05" db="EMBL/GenBank/DDBJ databases">
        <title>Comparative genomics of Bacillaceae isolates and their secondary metabolite potential.</title>
        <authorList>
            <person name="Song L."/>
            <person name="Nielsen L.J."/>
            <person name="Mohite O."/>
            <person name="Xu X."/>
            <person name="Weber T."/>
            <person name="Kovacs A.T."/>
        </authorList>
    </citation>
    <scope>NUCLEOTIDE SEQUENCE</scope>
    <source>
        <strain evidence="18">LN15</strain>
    </source>
</reference>
<reference evidence="15" key="8">
    <citation type="submission" date="2016-10" db="EMBL/GenBank/DDBJ databases">
        <authorList>
            <person name="de Groot N.N."/>
        </authorList>
    </citation>
    <scope>NUCLEOTIDE SEQUENCE [LARGE SCALE GENOMIC DNA]</scope>
    <source>
        <strain evidence="15">KPR-7A</strain>
    </source>
</reference>
<dbReference type="Proteomes" id="UP000220045">
    <property type="component" value="Unassembled WGS sequence"/>
</dbReference>
<dbReference type="Proteomes" id="UP000220435">
    <property type="component" value="Unassembled WGS sequence"/>
</dbReference>
<dbReference type="GO" id="GO:0008762">
    <property type="term" value="F:UDP-N-acetylmuramate dehydrogenase activity"/>
    <property type="evidence" value="ECO:0007669"/>
    <property type="project" value="UniProtKB-EC"/>
</dbReference>
<dbReference type="Proteomes" id="UP000225062">
    <property type="component" value="Unassembled WGS sequence"/>
</dbReference>
<dbReference type="EMBL" id="NVPQ01000069">
    <property type="protein sequence ID" value="PDY38261.1"/>
    <property type="molecule type" value="Genomic_DNA"/>
</dbReference>
<evidence type="ECO:0000313" key="31">
    <source>
        <dbReference type="Proteomes" id="UP000223472"/>
    </source>
</evidence>
<evidence type="ECO:0000313" key="25">
    <source>
        <dbReference type="Proteomes" id="UP000220111"/>
    </source>
</evidence>
<evidence type="ECO:0000313" key="20">
    <source>
        <dbReference type="Proteomes" id="UP000183507"/>
    </source>
</evidence>
<dbReference type="EMBL" id="NUSP01000011">
    <property type="protein sequence ID" value="PHD60060.1"/>
    <property type="molecule type" value="Genomic_DNA"/>
</dbReference>
<evidence type="ECO:0000313" key="27">
    <source>
        <dbReference type="Proteomes" id="UP000220621"/>
    </source>
</evidence>
<evidence type="ECO:0000313" key="18">
    <source>
        <dbReference type="EMBL" id="WHY30761.1"/>
    </source>
</evidence>
<reference evidence="1 19" key="1">
    <citation type="journal article" date="2015" name="Genome Announc.">
        <title>Next-Generation Whole-Genome Sequencing of Eight Strains of Bacillus cereus, Isolated from Food.</title>
        <authorList>
            <person name="Krawczyk A.O."/>
            <person name="de Jong A."/>
            <person name="Eijlander R.T."/>
            <person name="Berendsen E.M."/>
            <person name="Holsappel S."/>
            <person name="Wells-Bennik M.H."/>
            <person name="Kuipers O.P."/>
        </authorList>
    </citation>
    <scope>NUCLEOTIDE SEQUENCE [LARGE SCALE GENOMIC DNA]</scope>
    <source>
        <strain evidence="1 19">B4147</strain>
    </source>
</reference>
<reference evidence="19" key="2">
    <citation type="submission" date="2015-04" db="EMBL/GenBank/DDBJ databases">
        <title>Draft Genome Sequences of Eight Spore-Forming Food Isolates of Bacillus cereus Genome sequencing.</title>
        <authorList>
            <person name="Krawcyk A.O."/>
            <person name="de Jong A."/>
            <person name="Eijlander R.T."/>
            <person name="Berendsen E.M."/>
            <person name="Holsappel S."/>
            <person name="Wells-Bennik M."/>
            <person name="Kuipers O.P."/>
        </authorList>
    </citation>
    <scope>NUCLEOTIDE SEQUENCE [LARGE SCALE GENOMIC DNA]</scope>
    <source>
        <strain evidence="19">B4147</strain>
    </source>
</reference>
<dbReference type="EMBL" id="PVRR01000001">
    <property type="protein sequence ID" value="PRT43209.1"/>
    <property type="molecule type" value="Genomic_DNA"/>
</dbReference>